<evidence type="ECO:0000259" key="1">
    <source>
        <dbReference type="Pfam" id="PF09039"/>
    </source>
</evidence>
<dbReference type="InterPro" id="IPR036397">
    <property type="entry name" value="RNaseH_sf"/>
</dbReference>
<dbReference type="InterPro" id="IPR012337">
    <property type="entry name" value="RNaseH-like_sf"/>
</dbReference>
<sequence>MEWPDRSSMVSRGRGRRARRVEVMTPVRSLCGTGRIPKDRTSASAWLKRHSVAISRAPCNGGEREVVRLSDLPEPERRAFLDQHIAERGLPAGDYDDAAHAAFLAAPAAKREKAERKADIARYLLSIKDHAGWPDRVALVRAKFGTAGTSKDNLKLLLRQVKGLDPINFAPALLPKTRNTNRAKPIAREAWSFFMTTISRAGPDFPLAQAYRDVRDVAKVRGWAWPSYPTVFRRWDALPHAQKLEARFGRDRAAKLLAQPVHRDKTTLAPLEILSLDGRTLDFWTDCGDGRAVRLTMLALVDVASNVVAGWRLCQSENASDTARLIRDTCEAFGIFDTLYTDNVLCRENLAA</sequence>
<dbReference type="OrthoDB" id="5287589at2"/>
<dbReference type="EMBL" id="SMZO01000018">
    <property type="protein sequence ID" value="TDL88040.1"/>
    <property type="molecule type" value="Genomic_DNA"/>
</dbReference>
<dbReference type="Gene3D" id="1.10.10.60">
    <property type="entry name" value="Homeodomain-like"/>
    <property type="match status" value="1"/>
</dbReference>
<proteinExistence type="predicted"/>
<dbReference type="AlphaFoldDB" id="A0A4R6AUZ7"/>
<evidence type="ECO:0000313" key="3">
    <source>
        <dbReference type="Proteomes" id="UP000294562"/>
    </source>
</evidence>
<dbReference type="Gene3D" id="3.30.420.10">
    <property type="entry name" value="Ribonuclease H-like superfamily/Ribonuclease H"/>
    <property type="match status" value="1"/>
</dbReference>
<dbReference type="Proteomes" id="UP000294562">
    <property type="component" value="Unassembled WGS sequence"/>
</dbReference>
<reference evidence="2 3" key="1">
    <citation type="submission" date="2019-03" db="EMBL/GenBank/DDBJ databases">
        <title>Rhodobacteraceae bacterium SM1902, a new member of the family Rhodobacteraceae isolated from Yantai.</title>
        <authorList>
            <person name="Sun Y."/>
        </authorList>
    </citation>
    <scope>NUCLEOTIDE SEQUENCE [LARGE SCALE GENOMIC DNA]</scope>
    <source>
        <strain evidence="2 3">SM1902</strain>
    </source>
</reference>
<dbReference type="Pfam" id="PF09039">
    <property type="entry name" value="HTH_Tnp_Mu_2"/>
    <property type="match status" value="1"/>
</dbReference>
<comment type="caution">
    <text evidence="2">The sequence shown here is derived from an EMBL/GenBank/DDBJ whole genome shotgun (WGS) entry which is preliminary data.</text>
</comment>
<dbReference type="SUPFAM" id="SSF53098">
    <property type="entry name" value="Ribonuclease H-like"/>
    <property type="match status" value="1"/>
</dbReference>
<protein>
    <recommendedName>
        <fullName evidence="1">Mu DNA binding I gamma subdomain domain-containing protein</fullName>
    </recommendedName>
</protein>
<organism evidence="2 3">
    <name type="scientific">Meridianimarinicoccus aquatilis</name>
    <dbReference type="NCBI Taxonomy" id="2552766"/>
    <lineage>
        <taxon>Bacteria</taxon>
        <taxon>Pseudomonadati</taxon>
        <taxon>Pseudomonadota</taxon>
        <taxon>Alphaproteobacteria</taxon>
        <taxon>Rhodobacterales</taxon>
        <taxon>Paracoccaceae</taxon>
        <taxon>Meridianimarinicoccus</taxon>
    </lineage>
</organism>
<feature type="domain" description="Mu DNA binding I gamma subdomain" evidence="1">
    <location>
        <begin position="159"/>
        <end position="257"/>
    </location>
</feature>
<dbReference type="InterPro" id="IPR015126">
    <property type="entry name" value="Mu_I-gamma"/>
</dbReference>
<keyword evidence="3" id="KW-1185">Reference proteome</keyword>
<dbReference type="GO" id="GO:0003676">
    <property type="term" value="F:nucleic acid binding"/>
    <property type="evidence" value="ECO:0007669"/>
    <property type="project" value="InterPro"/>
</dbReference>
<accession>A0A4R6AUZ7</accession>
<evidence type="ECO:0000313" key="2">
    <source>
        <dbReference type="EMBL" id="TDL88040.1"/>
    </source>
</evidence>
<gene>
    <name evidence="2" type="ORF">E2L05_09860</name>
</gene>
<name>A0A4R6AUZ7_9RHOB</name>